<evidence type="ECO:0000313" key="11">
    <source>
        <dbReference type="EMBL" id="MEE6307886.1"/>
    </source>
</evidence>
<evidence type="ECO:0000256" key="5">
    <source>
        <dbReference type="ARBA" id="ARBA00023315"/>
    </source>
</evidence>
<dbReference type="Gene3D" id="2.60.40.3780">
    <property type="match status" value="1"/>
</dbReference>
<dbReference type="Pfam" id="PF17964">
    <property type="entry name" value="Big_10"/>
    <property type="match status" value="1"/>
</dbReference>
<organism evidence="11 12">
    <name type="scientific">Plantactinospora veratri</name>
    <dbReference type="NCBI Taxonomy" id="1436122"/>
    <lineage>
        <taxon>Bacteria</taxon>
        <taxon>Bacillati</taxon>
        <taxon>Actinomycetota</taxon>
        <taxon>Actinomycetes</taxon>
        <taxon>Micromonosporales</taxon>
        <taxon>Micromonosporaceae</taxon>
        <taxon>Plantactinospora</taxon>
    </lineage>
</organism>
<evidence type="ECO:0000256" key="4">
    <source>
        <dbReference type="ARBA" id="ARBA00022984"/>
    </source>
</evidence>
<comment type="caution">
    <text evidence="11">The sequence shown here is derived from an EMBL/GenBank/DDBJ whole genome shotgun (WGS) entry which is preliminary data.</text>
</comment>
<sequence length="431" mass="45727">MVLRRRAVLLVMLVMTAIPLVLAGCTGNPLERVGRPAPPPPKLAITPAPDSRDLPTSVEIGTAVTDGKVADVVVTDAKGVRVDGAMRADGTSWMPSKALANKQTYTAEVTAKNDAGKVVTQKTTFSTMDKPAKRTVSNLNLQSDQTYGVAMPITVSFASDIPKDARAGIQRRLLVSTDPPQPGVWSWDENGRQVSYRAPDFWRPGTTISVRAALDGVPMGEGSFGDTDRTGTAKIGNRLFLEIDNATKQMSVFKDDVLVKKIPVSLGKSSTPTSSGKMVIMEKHDSTVFDTTGSPDPYVVTVYNAQRLTWGGEFIHAAPWSVGDQGERNVSHGCTNVSDANSQWLMENTRIGDLVTIRGTEVTLDQGNGWTAWNVSWDEFVKGSALPVPADIRPAAPAPGGPASGGPPAAEKRPADKPAAPPTPSSSSGGR</sequence>
<evidence type="ECO:0000313" key="12">
    <source>
        <dbReference type="Proteomes" id="UP001339911"/>
    </source>
</evidence>
<dbReference type="PANTHER" id="PTHR30582">
    <property type="entry name" value="L,D-TRANSPEPTIDASE"/>
    <property type="match status" value="1"/>
</dbReference>
<dbReference type="Proteomes" id="UP001339911">
    <property type="component" value="Unassembled WGS sequence"/>
</dbReference>
<feature type="chain" id="PRO_5045530532" evidence="9">
    <location>
        <begin position="24"/>
        <end position="431"/>
    </location>
</feature>
<feature type="signal peptide" evidence="9">
    <location>
        <begin position="1"/>
        <end position="23"/>
    </location>
</feature>
<reference evidence="11 12" key="1">
    <citation type="submission" date="2024-01" db="EMBL/GenBank/DDBJ databases">
        <title>Genome insights into Plantactinospora veratri sp. nov.</title>
        <authorList>
            <person name="Wang L."/>
        </authorList>
    </citation>
    <scope>NUCLEOTIDE SEQUENCE [LARGE SCALE GENOMIC DNA]</scope>
    <source>
        <strain evidence="11 12">NEAU-FHS4</strain>
    </source>
</reference>
<dbReference type="InterPro" id="IPR050979">
    <property type="entry name" value="LD-transpeptidase"/>
</dbReference>
<keyword evidence="12" id="KW-1185">Reference proteome</keyword>
<dbReference type="InterPro" id="IPR038063">
    <property type="entry name" value="Transpep_catalytic_dom"/>
</dbReference>
<feature type="active site" description="Nucleophile" evidence="7">
    <location>
        <position position="334"/>
    </location>
</feature>
<keyword evidence="5" id="KW-0012">Acyltransferase</keyword>
<dbReference type="PANTHER" id="PTHR30582:SF2">
    <property type="entry name" value="L,D-TRANSPEPTIDASE YCIB-RELATED"/>
    <property type="match status" value="1"/>
</dbReference>
<dbReference type="InterPro" id="IPR041280">
    <property type="entry name" value="Big_10"/>
</dbReference>
<keyword evidence="2" id="KW-0808">Transferase</keyword>
<name>A0ABU7SD82_9ACTN</name>
<proteinExistence type="predicted"/>
<keyword evidence="4 7" id="KW-0573">Peptidoglycan synthesis</keyword>
<keyword evidence="9" id="KW-0732">Signal</keyword>
<dbReference type="PROSITE" id="PS51257">
    <property type="entry name" value="PROKAR_LIPOPROTEIN"/>
    <property type="match status" value="1"/>
</dbReference>
<evidence type="ECO:0000256" key="7">
    <source>
        <dbReference type="PROSITE-ProRule" id="PRU01373"/>
    </source>
</evidence>
<keyword evidence="6 7" id="KW-0961">Cell wall biogenesis/degradation</keyword>
<evidence type="ECO:0000256" key="1">
    <source>
        <dbReference type="ARBA" id="ARBA00004752"/>
    </source>
</evidence>
<accession>A0ABU7SD82</accession>
<gene>
    <name evidence="11" type="ORF">V1634_13745</name>
</gene>
<dbReference type="CDD" id="cd16913">
    <property type="entry name" value="YkuD_like"/>
    <property type="match status" value="1"/>
</dbReference>
<dbReference type="Pfam" id="PF03734">
    <property type="entry name" value="YkuD"/>
    <property type="match status" value="1"/>
</dbReference>
<dbReference type="Gene3D" id="2.40.440.10">
    <property type="entry name" value="L,D-transpeptidase catalytic domain-like"/>
    <property type="match status" value="1"/>
</dbReference>
<dbReference type="EMBL" id="JAZGQL010000008">
    <property type="protein sequence ID" value="MEE6307886.1"/>
    <property type="molecule type" value="Genomic_DNA"/>
</dbReference>
<feature type="region of interest" description="Disordered" evidence="8">
    <location>
        <begin position="32"/>
        <end position="54"/>
    </location>
</feature>
<evidence type="ECO:0000259" key="10">
    <source>
        <dbReference type="PROSITE" id="PS52029"/>
    </source>
</evidence>
<evidence type="ECO:0000256" key="2">
    <source>
        <dbReference type="ARBA" id="ARBA00022679"/>
    </source>
</evidence>
<dbReference type="PROSITE" id="PS52029">
    <property type="entry name" value="LD_TPASE"/>
    <property type="match status" value="1"/>
</dbReference>
<protein>
    <submittedName>
        <fullName evidence="11">Ig-like domain-containing protein</fullName>
    </submittedName>
</protein>
<evidence type="ECO:0000256" key="3">
    <source>
        <dbReference type="ARBA" id="ARBA00022960"/>
    </source>
</evidence>
<feature type="active site" description="Proton donor/acceptor" evidence="7">
    <location>
        <position position="316"/>
    </location>
</feature>
<dbReference type="Gene3D" id="2.60.40.3710">
    <property type="match status" value="1"/>
</dbReference>
<dbReference type="SUPFAM" id="SSF141523">
    <property type="entry name" value="L,D-transpeptidase catalytic domain-like"/>
    <property type="match status" value="1"/>
</dbReference>
<dbReference type="RefSeq" id="WP_331208168.1">
    <property type="nucleotide sequence ID" value="NZ_JAZGQL010000008.1"/>
</dbReference>
<evidence type="ECO:0000256" key="6">
    <source>
        <dbReference type="ARBA" id="ARBA00023316"/>
    </source>
</evidence>
<feature type="region of interest" description="Disordered" evidence="8">
    <location>
        <begin position="389"/>
        <end position="431"/>
    </location>
</feature>
<feature type="domain" description="L,D-TPase catalytic" evidence="10">
    <location>
        <begin position="239"/>
        <end position="358"/>
    </location>
</feature>
<keyword evidence="3 7" id="KW-0133">Cell shape</keyword>
<dbReference type="InterPro" id="IPR005490">
    <property type="entry name" value="LD_TPept_cat_dom"/>
</dbReference>
<evidence type="ECO:0000256" key="8">
    <source>
        <dbReference type="SAM" id="MobiDB-lite"/>
    </source>
</evidence>
<comment type="pathway">
    <text evidence="1 7">Cell wall biogenesis; peptidoglycan biosynthesis.</text>
</comment>
<evidence type="ECO:0000256" key="9">
    <source>
        <dbReference type="SAM" id="SignalP"/>
    </source>
</evidence>